<feature type="compositionally biased region" description="Basic and acidic residues" evidence="1">
    <location>
        <begin position="153"/>
        <end position="167"/>
    </location>
</feature>
<feature type="compositionally biased region" description="Low complexity" evidence="1">
    <location>
        <begin position="35"/>
        <end position="44"/>
    </location>
</feature>
<feature type="region of interest" description="Disordered" evidence="1">
    <location>
        <begin position="35"/>
        <end position="70"/>
    </location>
</feature>
<dbReference type="AlphaFoldDB" id="A0A2T2NT01"/>
<dbReference type="OrthoDB" id="3796426at2759"/>
<feature type="compositionally biased region" description="Polar residues" evidence="1">
    <location>
        <begin position="117"/>
        <end position="127"/>
    </location>
</feature>
<dbReference type="Proteomes" id="UP000240883">
    <property type="component" value="Unassembled WGS sequence"/>
</dbReference>
<accession>A0A2T2NT01</accession>
<gene>
    <name evidence="2" type="ORF">BS50DRAFT_318991</name>
</gene>
<protein>
    <submittedName>
        <fullName evidence="2">Uncharacterized protein</fullName>
    </submittedName>
</protein>
<feature type="region of interest" description="Disordered" evidence="1">
    <location>
        <begin position="104"/>
        <end position="181"/>
    </location>
</feature>
<feature type="compositionally biased region" description="Polar residues" evidence="1">
    <location>
        <begin position="224"/>
        <end position="244"/>
    </location>
</feature>
<evidence type="ECO:0000256" key="1">
    <source>
        <dbReference type="SAM" id="MobiDB-lite"/>
    </source>
</evidence>
<feature type="region of interest" description="Disordered" evidence="1">
    <location>
        <begin position="209"/>
        <end position="244"/>
    </location>
</feature>
<reference evidence="2 3" key="1">
    <citation type="journal article" date="2018" name="Front. Microbiol.">
        <title>Genome-Wide Analysis of Corynespora cassiicola Leaf Fall Disease Putative Effectors.</title>
        <authorList>
            <person name="Lopez D."/>
            <person name="Ribeiro S."/>
            <person name="Label P."/>
            <person name="Fumanal B."/>
            <person name="Venisse J.S."/>
            <person name="Kohler A."/>
            <person name="de Oliveira R.R."/>
            <person name="Labutti K."/>
            <person name="Lipzen A."/>
            <person name="Lail K."/>
            <person name="Bauer D."/>
            <person name="Ohm R.A."/>
            <person name="Barry K.W."/>
            <person name="Spatafora J."/>
            <person name="Grigoriev I.V."/>
            <person name="Martin F.M."/>
            <person name="Pujade-Renaud V."/>
        </authorList>
    </citation>
    <scope>NUCLEOTIDE SEQUENCE [LARGE SCALE GENOMIC DNA]</scope>
    <source>
        <strain evidence="2 3">Philippines</strain>
    </source>
</reference>
<evidence type="ECO:0000313" key="3">
    <source>
        <dbReference type="Proteomes" id="UP000240883"/>
    </source>
</evidence>
<evidence type="ECO:0000313" key="2">
    <source>
        <dbReference type="EMBL" id="PSN68514.1"/>
    </source>
</evidence>
<name>A0A2T2NT01_CORCC</name>
<sequence>MVKKNDSIAIIVSLFVVILLLIGLCICCTRRRPSISNSTPSSISDSEKGSAVAPPPVSRGPLSLGTDGGFNAPNGRGNITYSPPHRPLAADGGFNVGSRRLGRAESALRPNGGFNVGSRQNSRTTSRAGARESRASVIPNVPHDQAFDTPGPPRRERGVLRNDRPEGSRGPSRVSFQPSGGGFNVVENQDGGFNVTAQGTDGAFNVAGGTGQSAQAHQRGVQGGSTSVNEPGPGSETSGGFNIG</sequence>
<proteinExistence type="predicted"/>
<organism evidence="2 3">
    <name type="scientific">Corynespora cassiicola Philippines</name>
    <dbReference type="NCBI Taxonomy" id="1448308"/>
    <lineage>
        <taxon>Eukaryota</taxon>
        <taxon>Fungi</taxon>
        <taxon>Dikarya</taxon>
        <taxon>Ascomycota</taxon>
        <taxon>Pezizomycotina</taxon>
        <taxon>Dothideomycetes</taxon>
        <taxon>Pleosporomycetidae</taxon>
        <taxon>Pleosporales</taxon>
        <taxon>Corynesporascaceae</taxon>
        <taxon>Corynespora</taxon>
    </lineage>
</organism>
<dbReference type="EMBL" id="KZ678133">
    <property type="protein sequence ID" value="PSN68514.1"/>
    <property type="molecule type" value="Genomic_DNA"/>
</dbReference>
<keyword evidence="3" id="KW-1185">Reference proteome</keyword>